<evidence type="ECO:0000256" key="3">
    <source>
        <dbReference type="ARBA" id="ARBA00022729"/>
    </source>
</evidence>
<evidence type="ECO:0000313" key="13">
    <source>
        <dbReference type="RefSeq" id="XP_026060117.1"/>
    </source>
</evidence>
<dbReference type="InterPro" id="IPR040216">
    <property type="entry name" value="CTLA4/CD28"/>
</dbReference>
<dbReference type="PANTHER" id="PTHR11494">
    <property type="entry name" value="CYTOTOXIC T-LYMPHOCYTE PROTEIN"/>
    <property type="match status" value="1"/>
</dbReference>
<feature type="chain" id="PRO_5028342088" evidence="10">
    <location>
        <begin position="24"/>
        <end position="217"/>
    </location>
</feature>
<keyword evidence="6" id="KW-1015">Disulfide bond</keyword>
<dbReference type="InterPro" id="IPR003599">
    <property type="entry name" value="Ig_sub"/>
</dbReference>
<comment type="subcellular location">
    <subcellularLocation>
        <location evidence="1">Membrane</location>
        <topology evidence="1">Single-pass type I membrane protein</topology>
    </subcellularLocation>
</comment>
<protein>
    <submittedName>
        <fullName evidence="13">Uncharacterized protein LOC113044379</fullName>
    </submittedName>
</protein>
<dbReference type="InterPro" id="IPR013783">
    <property type="entry name" value="Ig-like_fold"/>
</dbReference>
<dbReference type="Proteomes" id="UP000515129">
    <property type="component" value="Chromosome 26"/>
</dbReference>
<dbReference type="InterPro" id="IPR036179">
    <property type="entry name" value="Ig-like_dom_sf"/>
</dbReference>
<reference evidence="13" key="1">
    <citation type="submission" date="2025-08" db="UniProtKB">
        <authorList>
            <consortium name="RefSeq"/>
        </authorList>
    </citation>
    <scope>IDENTIFICATION</scope>
    <source>
        <strain evidence="13">Wakin</strain>
        <tissue evidence="13">Muscle</tissue>
    </source>
</reference>
<sequence>MEIFKTCVTFLSLCLFHSSLSETQSICKGNLPPVKHVALNSNVSIPCPVLSAPEMVFKLFKGSEEIFYISINNTFIGKNNNSPKRGGPSIFKINDTNNSTSFILNSVTVNATAIYTCEAEKIFPPPFQKVEHKPQTFVFVEGRPVKPCAVCQHTDHLVFWVVLGLLAAYGLLMTCTIFMLRSKLSQIETPFKDRECRRKWQGVQHPTWQGFHINTVV</sequence>
<evidence type="ECO:0000256" key="6">
    <source>
        <dbReference type="ARBA" id="ARBA00023157"/>
    </source>
</evidence>
<accession>A0A6P6JL68</accession>
<feature type="signal peptide" evidence="10">
    <location>
        <begin position="1"/>
        <end position="23"/>
    </location>
</feature>
<feature type="transmembrane region" description="Helical" evidence="9">
    <location>
        <begin position="157"/>
        <end position="180"/>
    </location>
</feature>
<proteinExistence type="predicted"/>
<evidence type="ECO:0000256" key="7">
    <source>
        <dbReference type="ARBA" id="ARBA00023180"/>
    </source>
</evidence>
<keyword evidence="2 9" id="KW-0812">Transmembrane</keyword>
<dbReference type="SUPFAM" id="SSF48726">
    <property type="entry name" value="Immunoglobulin"/>
    <property type="match status" value="1"/>
</dbReference>
<dbReference type="OrthoDB" id="8654606at2759"/>
<evidence type="ECO:0000256" key="5">
    <source>
        <dbReference type="ARBA" id="ARBA00023136"/>
    </source>
</evidence>
<dbReference type="SMART" id="SM00409">
    <property type="entry name" value="IG"/>
    <property type="match status" value="1"/>
</dbReference>
<dbReference type="Gene3D" id="2.60.40.10">
    <property type="entry name" value="Immunoglobulins"/>
    <property type="match status" value="1"/>
</dbReference>
<dbReference type="GO" id="GO:0009897">
    <property type="term" value="C:external side of plasma membrane"/>
    <property type="evidence" value="ECO:0007669"/>
    <property type="project" value="TreeGrafter"/>
</dbReference>
<keyword evidence="12" id="KW-1185">Reference proteome</keyword>
<evidence type="ECO:0000256" key="2">
    <source>
        <dbReference type="ARBA" id="ARBA00022692"/>
    </source>
</evidence>
<keyword evidence="3 10" id="KW-0732">Signal</keyword>
<dbReference type="GO" id="GO:0050852">
    <property type="term" value="P:T cell receptor signaling pathway"/>
    <property type="evidence" value="ECO:0007669"/>
    <property type="project" value="TreeGrafter"/>
</dbReference>
<name>A0A6P6JL68_CARAU</name>
<keyword evidence="8" id="KW-0393">Immunoglobulin domain</keyword>
<dbReference type="GO" id="GO:0042129">
    <property type="term" value="P:regulation of T cell proliferation"/>
    <property type="evidence" value="ECO:0007669"/>
    <property type="project" value="InterPro"/>
</dbReference>
<organism evidence="12 13">
    <name type="scientific">Carassius auratus</name>
    <name type="common">Goldfish</name>
    <dbReference type="NCBI Taxonomy" id="7957"/>
    <lineage>
        <taxon>Eukaryota</taxon>
        <taxon>Metazoa</taxon>
        <taxon>Chordata</taxon>
        <taxon>Craniata</taxon>
        <taxon>Vertebrata</taxon>
        <taxon>Euteleostomi</taxon>
        <taxon>Actinopterygii</taxon>
        <taxon>Neopterygii</taxon>
        <taxon>Teleostei</taxon>
        <taxon>Ostariophysi</taxon>
        <taxon>Cypriniformes</taxon>
        <taxon>Cyprinidae</taxon>
        <taxon>Cyprininae</taxon>
        <taxon>Carassius</taxon>
    </lineage>
</organism>
<dbReference type="KEGG" id="caua:113044379"/>
<gene>
    <name evidence="13" type="primary">LOC113044379</name>
</gene>
<evidence type="ECO:0000256" key="10">
    <source>
        <dbReference type="SAM" id="SignalP"/>
    </source>
</evidence>
<dbReference type="AlphaFoldDB" id="A0A6P6JL68"/>
<dbReference type="PANTHER" id="PTHR11494:SF9">
    <property type="entry name" value="SI:DKEY-1H24.6"/>
    <property type="match status" value="1"/>
</dbReference>
<keyword evidence="7" id="KW-0325">Glycoprotein</keyword>
<keyword evidence="5 9" id="KW-0472">Membrane</keyword>
<keyword evidence="4 9" id="KW-1133">Transmembrane helix</keyword>
<evidence type="ECO:0000259" key="11">
    <source>
        <dbReference type="SMART" id="SM00409"/>
    </source>
</evidence>
<feature type="domain" description="Immunoglobulin" evidence="11">
    <location>
        <begin position="32"/>
        <end position="141"/>
    </location>
</feature>
<evidence type="ECO:0000313" key="12">
    <source>
        <dbReference type="Proteomes" id="UP000515129"/>
    </source>
</evidence>
<evidence type="ECO:0000256" key="4">
    <source>
        <dbReference type="ARBA" id="ARBA00022989"/>
    </source>
</evidence>
<evidence type="ECO:0000256" key="8">
    <source>
        <dbReference type="ARBA" id="ARBA00023319"/>
    </source>
</evidence>
<evidence type="ECO:0000256" key="9">
    <source>
        <dbReference type="SAM" id="Phobius"/>
    </source>
</evidence>
<dbReference type="RefSeq" id="XP_026060117.1">
    <property type="nucleotide sequence ID" value="XM_026204332.1"/>
</dbReference>
<evidence type="ECO:0000256" key="1">
    <source>
        <dbReference type="ARBA" id="ARBA00004479"/>
    </source>
</evidence>
<dbReference type="GeneID" id="113044379"/>